<accession>A0ABM4AMZ8</accession>
<comment type="similarity">
    <text evidence="8">Belongs to the adenylyl cyclase class-4/guanylyl cyclase family.</text>
</comment>
<evidence type="ECO:0000256" key="5">
    <source>
        <dbReference type="ARBA" id="ARBA00023136"/>
    </source>
</evidence>
<sequence>MSSNALKVDNWSHCTTPPDRQPPQLVSVKVGCFHINPASIQGRRIFLLQMVVLCFVPHAALIIQNCSIMAQLSQTFDASLFLNTEVNTTLSLGEMVLAVQDERIFVTRHLFSDSRARDFFNETVLQGMFLITDRWLDDESTYHVPNSLKIALYHFREDILSISNLKKEDLFKRISIYQQINAMLLVYLVKYARTTNSAVWRQLSATYELVQTMDELSIAFTMVTFSTPENLERIQKAQNHLAVALEHLQSTVQYLEVERINTTELEEILIFYKTSTLLLWNETNIATGAWHYTSYNFTEKTYNFLDNLREIHNNLWIVVRESAATEIWNARRTLVLGVSVLLVVLFAAPVLVVLLQHTLTTIQIFTESIELSTQQLMAEKQKSDMLLSRMLPMPVLRRLRAQRTVPAEAFDAVTIYFSDIVGFTNISANSTPMEIINMLNMLYRMFDDTIMHYNVYKVETIGDAYMVVSGLPQRNGNRHASEIADMSLALMRSVQGACVPHRPLETLRVRAGVNTGPCVAGVVGATMPRYCLFGDTINTASRMESTGEPMKIHISHTTKTALDIIGNYMVESRGMVDVAGKGLMETFWLLGKVGQVQMESPRCRLQDYDQNVLELLIK</sequence>
<keyword evidence="2 9" id="KW-0812">Transmembrane</keyword>
<feature type="domain" description="Guanylate cyclase" evidence="10">
    <location>
        <begin position="414"/>
        <end position="544"/>
    </location>
</feature>
<evidence type="ECO:0000256" key="1">
    <source>
        <dbReference type="ARBA" id="ARBA00004370"/>
    </source>
</evidence>
<evidence type="ECO:0000256" key="6">
    <source>
        <dbReference type="ARBA" id="ARBA00023180"/>
    </source>
</evidence>
<evidence type="ECO:0000256" key="8">
    <source>
        <dbReference type="RuleBase" id="RU000405"/>
    </source>
</evidence>
<dbReference type="SMART" id="SM00044">
    <property type="entry name" value="CYCc"/>
    <property type="match status" value="1"/>
</dbReference>
<evidence type="ECO:0000256" key="7">
    <source>
        <dbReference type="ARBA" id="ARBA00023239"/>
    </source>
</evidence>
<keyword evidence="5 9" id="KW-0472">Membrane</keyword>
<protein>
    <submittedName>
        <fullName evidence="12">Adenylate cyclase type 7-like</fullName>
    </submittedName>
</protein>
<dbReference type="Gene3D" id="6.10.250.780">
    <property type="match status" value="1"/>
</dbReference>
<dbReference type="SUPFAM" id="SSF55073">
    <property type="entry name" value="Nucleotide cyclase"/>
    <property type="match status" value="1"/>
</dbReference>
<dbReference type="PANTHER" id="PTHR11920">
    <property type="entry name" value="GUANYLYL CYCLASE"/>
    <property type="match status" value="1"/>
</dbReference>
<dbReference type="PROSITE" id="PS00452">
    <property type="entry name" value="GUANYLATE_CYCLASE_1"/>
    <property type="match status" value="1"/>
</dbReference>
<evidence type="ECO:0000256" key="3">
    <source>
        <dbReference type="ARBA" id="ARBA00022741"/>
    </source>
</evidence>
<gene>
    <name evidence="12" type="primary">LOC113402470</name>
</gene>
<keyword evidence="3" id="KW-0547">Nucleotide-binding</keyword>
<dbReference type="RefSeq" id="XP_064072676.1">
    <property type="nucleotide sequence ID" value="XM_064216606.1"/>
</dbReference>
<evidence type="ECO:0000256" key="9">
    <source>
        <dbReference type="SAM" id="Phobius"/>
    </source>
</evidence>
<keyword evidence="4 9" id="KW-1133">Transmembrane helix</keyword>
<keyword evidence="6" id="KW-0325">Glycoprotein</keyword>
<feature type="transmembrane region" description="Helical" evidence="9">
    <location>
        <begin position="45"/>
        <end position="63"/>
    </location>
</feature>
<keyword evidence="11" id="KW-1185">Reference proteome</keyword>
<evidence type="ECO:0000313" key="11">
    <source>
        <dbReference type="Proteomes" id="UP001652626"/>
    </source>
</evidence>
<dbReference type="PANTHER" id="PTHR11920:SF501">
    <property type="entry name" value="GUANYLATE CYCLASE 32E"/>
    <property type="match status" value="1"/>
</dbReference>
<dbReference type="Proteomes" id="UP001652626">
    <property type="component" value="Chromosome 13"/>
</dbReference>
<dbReference type="GeneID" id="113402470"/>
<dbReference type="InterPro" id="IPR050401">
    <property type="entry name" value="Cyclic_nucleotide_synthase"/>
</dbReference>
<evidence type="ECO:0000313" key="12">
    <source>
        <dbReference type="RefSeq" id="XP_064072676.1"/>
    </source>
</evidence>
<dbReference type="InterPro" id="IPR018297">
    <property type="entry name" value="A/G_cyclase_CS"/>
</dbReference>
<keyword evidence="7 8" id="KW-0456">Lyase</keyword>
<evidence type="ECO:0000256" key="2">
    <source>
        <dbReference type="ARBA" id="ARBA00022692"/>
    </source>
</evidence>
<name>A0ABM4AMZ8_VANTA</name>
<organism evidence="11 12">
    <name type="scientific">Vanessa tameamea</name>
    <name type="common">Kamehameha butterfly</name>
    <dbReference type="NCBI Taxonomy" id="334116"/>
    <lineage>
        <taxon>Eukaryota</taxon>
        <taxon>Metazoa</taxon>
        <taxon>Ecdysozoa</taxon>
        <taxon>Arthropoda</taxon>
        <taxon>Hexapoda</taxon>
        <taxon>Insecta</taxon>
        <taxon>Pterygota</taxon>
        <taxon>Neoptera</taxon>
        <taxon>Endopterygota</taxon>
        <taxon>Lepidoptera</taxon>
        <taxon>Glossata</taxon>
        <taxon>Ditrysia</taxon>
        <taxon>Papilionoidea</taxon>
        <taxon>Nymphalidae</taxon>
        <taxon>Nymphalinae</taxon>
        <taxon>Vanessa</taxon>
    </lineage>
</organism>
<proteinExistence type="inferred from homology"/>
<comment type="subcellular location">
    <subcellularLocation>
        <location evidence="1">Membrane</location>
    </subcellularLocation>
</comment>
<reference evidence="12" key="1">
    <citation type="submission" date="2025-08" db="UniProtKB">
        <authorList>
            <consortium name="RefSeq"/>
        </authorList>
    </citation>
    <scope>IDENTIFICATION</scope>
    <source>
        <tissue evidence="12">Whole body</tissue>
    </source>
</reference>
<dbReference type="Gene3D" id="3.30.70.1230">
    <property type="entry name" value="Nucleotide cyclase"/>
    <property type="match status" value="1"/>
</dbReference>
<feature type="transmembrane region" description="Helical" evidence="9">
    <location>
        <begin position="334"/>
        <end position="355"/>
    </location>
</feature>
<dbReference type="CDD" id="cd07302">
    <property type="entry name" value="CHD"/>
    <property type="match status" value="1"/>
</dbReference>
<evidence type="ECO:0000259" key="10">
    <source>
        <dbReference type="PROSITE" id="PS50125"/>
    </source>
</evidence>
<dbReference type="PROSITE" id="PS50125">
    <property type="entry name" value="GUANYLATE_CYCLASE_2"/>
    <property type="match status" value="1"/>
</dbReference>
<dbReference type="Pfam" id="PF00211">
    <property type="entry name" value="Guanylate_cyc"/>
    <property type="match status" value="1"/>
</dbReference>
<evidence type="ECO:0000256" key="4">
    <source>
        <dbReference type="ARBA" id="ARBA00022989"/>
    </source>
</evidence>
<dbReference type="InterPro" id="IPR001054">
    <property type="entry name" value="A/G_cyclase"/>
</dbReference>
<dbReference type="InterPro" id="IPR029787">
    <property type="entry name" value="Nucleotide_cyclase"/>
</dbReference>